<reference evidence="2 3" key="1">
    <citation type="submission" date="2020-06" db="EMBL/GenBank/DDBJ databases">
        <title>WGS assembly of Ceratodon purpureus strain R40.</title>
        <authorList>
            <person name="Carey S.B."/>
            <person name="Jenkins J."/>
            <person name="Shu S."/>
            <person name="Lovell J.T."/>
            <person name="Sreedasyam A."/>
            <person name="Maumus F."/>
            <person name="Tiley G.P."/>
            <person name="Fernandez-Pozo N."/>
            <person name="Barry K."/>
            <person name="Chen C."/>
            <person name="Wang M."/>
            <person name="Lipzen A."/>
            <person name="Daum C."/>
            <person name="Saski C.A."/>
            <person name="Payton A.C."/>
            <person name="Mcbreen J.C."/>
            <person name="Conrad R.E."/>
            <person name="Kollar L.M."/>
            <person name="Olsson S."/>
            <person name="Huttunen S."/>
            <person name="Landis J.B."/>
            <person name="Wickett N.J."/>
            <person name="Johnson M.G."/>
            <person name="Rensing S.A."/>
            <person name="Grimwood J."/>
            <person name="Schmutz J."/>
            <person name="Mcdaniel S.F."/>
        </authorList>
    </citation>
    <scope>NUCLEOTIDE SEQUENCE [LARGE SCALE GENOMIC DNA]</scope>
    <source>
        <strain evidence="2 3">R40</strain>
    </source>
</reference>
<name>A0A8T0GDU8_CERPU</name>
<feature type="compositionally biased region" description="Low complexity" evidence="1">
    <location>
        <begin position="40"/>
        <end position="56"/>
    </location>
</feature>
<gene>
    <name evidence="2" type="ORF">KC19_11G110100</name>
</gene>
<feature type="compositionally biased region" description="Low complexity" evidence="1">
    <location>
        <begin position="87"/>
        <end position="100"/>
    </location>
</feature>
<dbReference type="EMBL" id="CM026432">
    <property type="protein sequence ID" value="KAG0557203.1"/>
    <property type="molecule type" value="Genomic_DNA"/>
</dbReference>
<protein>
    <submittedName>
        <fullName evidence="2">Uncharacterized protein</fullName>
    </submittedName>
</protein>
<keyword evidence="3" id="KW-1185">Reference proteome</keyword>
<comment type="caution">
    <text evidence="2">The sequence shown here is derived from an EMBL/GenBank/DDBJ whole genome shotgun (WGS) entry which is preliminary data.</text>
</comment>
<feature type="region of interest" description="Disordered" evidence="1">
    <location>
        <begin position="40"/>
        <end position="68"/>
    </location>
</feature>
<evidence type="ECO:0000313" key="3">
    <source>
        <dbReference type="Proteomes" id="UP000822688"/>
    </source>
</evidence>
<dbReference type="Proteomes" id="UP000822688">
    <property type="component" value="Chromosome 11"/>
</dbReference>
<organism evidence="2 3">
    <name type="scientific">Ceratodon purpureus</name>
    <name type="common">Fire moss</name>
    <name type="synonym">Dicranum purpureum</name>
    <dbReference type="NCBI Taxonomy" id="3225"/>
    <lineage>
        <taxon>Eukaryota</taxon>
        <taxon>Viridiplantae</taxon>
        <taxon>Streptophyta</taxon>
        <taxon>Embryophyta</taxon>
        <taxon>Bryophyta</taxon>
        <taxon>Bryophytina</taxon>
        <taxon>Bryopsida</taxon>
        <taxon>Dicranidae</taxon>
        <taxon>Pseudoditrichales</taxon>
        <taxon>Ditrichaceae</taxon>
        <taxon>Ceratodon</taxon>
    </lineage>
</organism>
<dbReference type="AlphaFoldDB" id="A0A8T0GDU8"/>
<feature type="region of interest" description="Disordered" evidence="1">
    <location>
        <begin position="81"/>
        <end position="100"/>
    </location>
</feature>
<feature type="compositionally biased region" description="Pro residues" evidence="1">
    <location>
        <begin position="57"/>
        <end position="66"/>
    </location>
</feature>
<proteinExistence type="predicted"/>
<accession>A0A8T0GDU8</accession>
<evidence type="ECO:0000313" key="2">
    <source>
        <dbReference type="EMBL" id="KAG0557203.1"/>
    </source>
</evidence>
<evidence type="ECO:0000256" key="1">
    <source>
        <dbReference type="SAM" id="MobiDB-lite"/>
    </source>
</evidence>
<sequence>MCSMCRVPATRSSRCWPLHSPPTCHLWKACGWPIMPPALSSRSSARPASRATNWPSPWRPSTPPPRSMTAACWIARREWRCGPPGRATNSPSASPTAAST</sequence>